<feature type="transmembrane region" description="Helical" evidence="1">
    <location>
        <begin position="118"/>
        <end position="135"/>
    </location>
</feature>
<reference evidence="2" key="1">
    <citation type="journal article" date="2020" name="Nature">
        <title>Giant virus diversity and host interactions through global metagenomics.</title>
        <authorList>
            <person name="Schulz F."/>
            <person name="Roux S."/>
            <person name="Paez-Espino D."/>
            <person name="Jungbluth S."/>
            <person name="Walsh D.A."/>
            <person name="Denef V.J."/>
            <person name="McMahon K.D."/>
            <person name="Konstantinidis K.T."/>
            <person name="Eloe-Fadrosh E.A."/>
            <person name="Kyrpides N.C."/>
            <person name="Woyke T."/>
        </authorList>
    </citation>
    <scope>NUCLEOTIDE SEQUENCE</scope>
    <source>
        <strain evidence="2">GVMAG-M-3300025699-48</strain>
    </source>
</reference>
<keyword evidence="1" id="KW-0472">Membrane</keyword>
<organism evidence="2">
    <name type="scientific">viral metagenome</name>
    <dbReference type="NCBI Taxonomy" id="1070528"/>
    <lineage>
        <taxon>unclassified sequences</taxon>
        <taxon>metagenomes</taxon>
        <taxon>organismal metagenomes</taxon>
    </lineage>
</organism>
<dbReference type="AlphaFoldDB" id="A0A6C0J6A4"/>
<feature type="transmembrane region" description="Helical" evidence="1">
    <location>
        <begin position="12"/>
        <end position="31"/>
    </location>
</feature>
<accession>A0A6C0J6A4</accession>
<proteinExistence type="predicted"/>
<evidence type="ECO:0000313" key="2">
    <source>
        <dbReference type="EMBL" id="QHT99163.1"/>
    </source>
</evidence>
<feature type="transmembrane region" description="Helical" evidence="1">
    <location>
        <begin position="147"/>
        <end position="167"/>
    </location>
</feature>
<dbReference type="EMBL" id="MN740306">
    <property type="protein sequence ID" value="QHT99163.1"/>
    <property type="molecule type" value="Genomic_DNA"/>
</dbReference>
<feature type="transmembrane region" description="Helical" evidence="1">
    <location>
        <begin position="37"/>
        <end position="56"/>
    </location>
</feature>
<sequence>MFEFINIHFLKQFLLLSISFLLVLVYLSYSLDNYKLTLIPLCITAPMLMISIFNIVQNKPESYIPYLIASASFLTILASIIIYIAYNQYMIKVNQTTGESIPISGAYKKRYDKFQHTMVTYIISSIVVIFTYNNIQKPETHQLAQIIMYVSAIIMSGSSFYNIYLSAPFVNLVRHMNV</sequence>
<evidence type="ECO:0000256" key="1">
    <source>
        <dbReference type="SAM" id="Phobius"/>
    </source>
</evidence>
<feature type="transmembrane region" description="Helical" evidence="1">
    <location>
        <begin position="63"/>
        <end position="86"/>
    </location>
</feature>
<protein>
    <submittedName>
        <fullName evidence="2">Uncharacterized protein</fullName>
    </submittedName>
</protein>
<keyword evidence="1" id="KW-0812">Transmembrane</keyword>
<keyword evidence="1" id="KW-1133">Transmembrane helix</keyword>
<name>A0A6C0J6A4_9ZZZZ</name>